<dbReference type="PANTHER" id="PTHR45727">
    <property type="entry name" value="NPC INTRACELLULAR CHOLESTEROL TRANSPORTER 1"/>
    <property type="match status" value="1"/>
</dbReference>
<feature type="transmembrane region" description="Helical" evidence="11">
    <location>
        <begin position="586"/>
        <end position="610"/>
    </location>
</feature>
<dbReference type="OrthoDB" id="6510177at2759"/>
<feature type="chain" id="PRO_5007066975" evidence="12">
    <location>
        <begin position="21"/>
        <end position="1177"/>
    </location>
</feature>
<keyword evidence="9" id="KW-1015">Disulfide bond</keyword>
<evidence type="ECO:0000313" key="14">
    <source>
        <dbReference type="EMBL" id="AMD22332.1"/>
    </source>
</evidence>
<dbReference type="EMBL" id="CP014247">
    <property type="protein sequence ID" value="AMD22332.1"/>
    <property type="molecule type" value="Genomic_DNA"/>
</dbReference>
<dbReference type="FunFam" id="1.20.1640.10:FF:000029">
    <property type="entry name" value="Putative Patched sphingolipid transporter"/>
    <property type="match status" value="1"/>
</dbReference>
<dbReference type="RefSeq" id="XP_017989328.1">
    <property type="nucleotide sequence ID" value="XM_018133509.1"/>
</dbReference>
<evidence type="ECO:0000256" key="5">
    <source>
        <dbReference type="ARBA" id="ARBA00022729"/>
    </source>
</evidence>
<feature type="transmembrane region" description="Helical" evidence="11">
    <location>
        <begin position="559"/>
        <end position="577"/>
    </location>
</feature>
<feature type="transmembrane region" description="Helical" evidence="11">
    <location>
        <begin position="664"/>
        <end position="687"/>
    </location>
</feature>
<organism evidence="14 15">
    <name type="scientific">Eremothecium sinecaudum</name>
    <dbReference type="NCBI Taxonomy" id="45286"/>
    <lineage>
        <taxon>Eukaryota</taxon>
        <taxon>Fungi</taxon>
        <taxon>Dikarya</taxon>
        <taxon>Ascomycota</taxon>
        <taxon>Saccharomycotina</taxon>
        <taxon>Saccharomycetes</taxon>
        <taxon>Saccharomycetales</taxon>
        <taxon>Saccharomycetaceae</taxon>
        <taxon>Eremothecium</taxon>
    </lineage>
</organism>
<accession>A0A0X8HVP8</accession>
<feature type="transmembrane region" description="Helical" evidence="11">
    <location>
        <begin position="693"/>
        <end position="719"/>
    </location>
</feature>
<comment type="similarity">
    <text evidence="2">Belongs to the patched family.</text>
</comment>
<dbReference type="Pfam" id="PF22314">
    <property type="entry name" value="NPC1_MLD"/>
    <property type="match status" value="1"/>
</dbReference>
<dbReference type="Gene3D" id="1.20.1640.10">
    <property type="entry name" value="Multidrug efflux transporter AcrB transmembrane domain"/>
    <property type="match status" value="2"/>
</dbReference>
<dbReference type="GO" id="GO:0015918">
    <property type="term" value="P:sterol transport"/>
    <property type="evidence" value="ECO:0007669"/>
    <property type="project" value="TreeGrafter"/>
</dbReference>
<comment type="subcellular location">
    <subcellularLocation>
        <location evidence="1">Membrane</location>
        <topology evidence="1">Multi-pass membrane protein</topology>
    </subcellularLocation>
</comment>
<keyword evidence="3" id="KW-0813">Transport</keyword>
<dbReference type="PANTHER" id="PTHR45727:SF2">
    <property type="entry name" value="NPC INTRACELLULAR CHOLESTEROL TRANSPORTER 1"/>
    <property type="match status" value="1"/>
</dbReference>
<dbReference type="InterPro" id="IPR053956">
    <property type="entry name" value="NPC1_MLD"/>
</dbReference>
<evidence type="ECO:0000256" key="1">
    <source>
        <dbReference type="ARBA" id="ARBA00004141"/>
    </source>
</evidence>
<dbReference type="GO" id="GO:0016020">
    <property type="term" value="C:membrane"/>
    <property type="evidence" value="ECO:0007669"/>
    <property type="project" value="UniProtKB-SubCell"/>
</dbReference>
<dbReference type="GeneID" id="28725679"/>
<evidence type="ECO:0000256" key="8">
    <source>
        <dbReference type="ARBA" id="ARBA00023136"/>
    </source>
</evidence>
<dbReference type="PROSITE" id="PS50156">
    <property type="entry name" value="SSD"/>
    <property type="match status" value="1"/>
</dbReference>
<dbReference type="InterPro" id="IPR000731">
    <property type="entry name" value="SSD"/>
</dbReference>
<keyword evidence="8 11" id="KW-0472">Membrane</keyword>
<dbReference type="AlphaFoldDB" id="A0A0X8HVP8"/>
<gene>
    <name evidence="14" type="ORF">AW171_hschr74360</name>
</gene>
<dbReference type="STRING" id="45286.A0A0X8HVP8"/>
<evidence type="ECO:0000256" key="11">
    <source>
        <dbReference type="SAM" id="Phobius"/>
    </source>
</evidence>
<evidence type="ECO:0000256" key="7">
    <source>
        <dbReference type="ARBA" id="ARBA00023055"/>
    </source>
</evidence>
<keyword evidence="4 11" id="KW-0812">Transmembrane</keyword>
<feature type="transmembrane region" description="Helical" evidence="11">
    <location>
        <begin position="795"/>
        <end position="811"/>
    </location>
</feature>
<evidence type="ECO:0000256" key="12">
    <source>
        <dbReference type="SAM" id="SignalP"/>
    </source>
</evidence>
<feature type="transmembrane region" description="Helical" evidence="11">
    <location>
        <begin position="1134"/>
        <end position="1157"/>
    </location>
</feature>
<keyword evidence="6 11" id="KW-1133">Transmembrane helix</keyword>
<dbReference type="SUPFAM" id="SSF82866">
    <property type="entry name" value="Multidrug efflux transporter AcrB transmembrane domain"/>
    <property type="match status" value="2"/>
</dbReference>
<feature type="transmembrane region" description="Helical" evidence="11">
    <location>
        <begin position="1001"/>
        <end position="1021"/>
    </location>
</feature>
<dbReference type="Pfam" id="PF12349">
    <property type="entry name" value="Sterol-sensing"/>
    <property type="match status" value="1"/>
</dbReference>
<feature type="transmembrane region" description="Helical" evidence="11">
    <location>
        <begin position="753"/>
        <end position="775"/>
    </location>
</feature>
<feature type="transmembrane region" description="Helical" evidence="11">
    <location>
        <begin position="1057"/>
        <end position="1075"/>
    </location>
</feature>
<feature type="transmembrane region" description="Helical" evidence="11">
    <location>
        <begin position="262"/>
        <end position="281"/>
    </location>
</feature>
<keyword evidence="7" id="KW-0445">Lipid transport</keyword>
<evidence type="ECO:0000256" key="9">
    <source>
        <dbReference type="ARBA" id="ARBA00023157"/>
    </source>
</evidence>
<evidence type="ECO:0000256" key="10">
    <source>
        <dbReference type="ARBA" id="ARBA00023180"/>
    </source>
</evidence>
<dbReference type="GO" id="GO:0032934">
    <property type="term" value="F:sterol binding"/>
    <property type="evidence" value="ECO:0007669"/>
    <property type="project" value="TreeGrafter"/>
</dbReference>
<evidence type="ECO:0000256" key="4">
    <source>
        <dbReference type="ARBA" id="ARBA00022692"/>
    </source>
</evidence>
<feature type="transmembrane region" description="Helical" evidence="11">
    <location>
        <begin position="1027"/>
        <end position="1050"/>
    </location>
</feature>
<feature type="transmembrane region" description="Helical" evidence="11">
    <location>
        <begin position="616"/>
        <end position="637"/>
    </location>
</feature>
<reference evidence="14 15" key="1">
    <citation type="submission" date="2016-01" db="EMBL/GenBank/DDBJ databases">
        <title>Genome sequence of the yeast Holleya sinecauda.</title>
        <authorList>
            <person name="Dietrich F.S."/>
        </authorList>
    </citation>
    <scope>NUCLEOTIDE SEQUENCE [LARGE SCALE GENOMIC DNA]</scope>
    <source>
        <strain evidence="14 15">ATCC 58844</strain>
    </source>
</reference>
<name>A0A0X8HVP8_9SACH</name>
<dbReference type="InterPro" id="IPR032190">
    <property type="entry name" value="NPC1_N"/>
</dbReference>
<dbReference type="Pfam" id="PF16414">
    <property type="entry name" value="NPC1_N"/>
    <property type="match status" value="1"/>
</dbReference>
<dbReference type="Proteomes" id="UP000243052">
    <property type="component" value="Chromosome vii"/>
</dbReference>
<keyword evidence="15" id="KW-1185">Reference proteome</keyword>
<evidence type="ECO:0000256" key="6">
    <source>
        <dbReference type="ARBA" id="ARBA00022989"/>
    </source>
</evidence>
<protein>
    <submittedName>
        <fullName evidence="14">HGL008Wp</fullName>
    </submittedName>
</protein>
<evidence type="ECO:0000256" key="3">
    <source>
        <dbReference type="ARBA" id="ARBA00022448"/>
    </source>
</evidence>
<evidence type="ECO:0000256" key="2">
    <source>
        <dbReference type="ARBA" id="ARBA00005585"/>
    </source>
</evidence>
<dbReference type="InterPro" id="IPR053958">
    <property type="entry name" value="HMGCR/SNAP/NPC1-like_SSD"/>
</dbReference>
<evidence type="ECO:0000259" key="13">
    <source>
        <dbReference type="PROSITE" id="PS50156"/>
    </source>
</evidence>
<feature type="signal peptide" evidence="12">
    <location>
        <begin position="1"/>
        <end position="20"/>
    </location>
</feature>
<feature type="domain" description="SSD" evidence="13">
    <location>
        <begin position="558"/>
        <end position="718"/>
    </location>
</feature>
<proteinExistence type="inferred from homology"/>
<feature type="transmembrane region" description="Helical" evidence="11">
    <location>
        <begin position="340"/>
        <end position="363"/>
    </location>
</feature>
<keyword evidence="5 12" id="KW-0732">Signal</keyword>
<sequence length="1177" mass="132454">MRVAIIAGIYLLSMLSTAIATARCAMYGNCGKKNLFGAKLPCPVDEEFTPDRIGVDDSKLLVQLCGAEWSQLDFVCCTGEQIQNLKKNLKRAEAIIASCPACKKNMVDLFCHFTCSPKQRDFVNVTKIQSSMDHKPIVKELDVYLAPEFASAFYDSCKNVKFSATNGYAMDLIGGGAKNYKEFLKFLGDEKPLLGGSPFQINYLYDDWGTGYTMLNETAYYCDDDVFKCACADCPEACPTLAALPSNSCTIANIPCFSVGTLVLYIVTFLIMVGVHAYVFYNRKKREIVLDNEQHETFIEGQATGGDNLFQEYPTRRHLLNDKISSVIGSVAQLCVEKPYYVILAGITLISATASLLAFYATLETDPIKLWVNQNSKQYKEKQYFDENFGPFYRIEQMFLVNETGPILSYDTLQWWFEIEKDLTENVHSKELVTYQEICLKPAEDSTCVIESFTQYFDGILPSEDSWRTELKSCTDSPVNCLPSFQQPLKSNLLFSDANVFDAKAIIVTLLVSNHTESSKLWEEAIEEYILKLNVPNGLRLSFTTEMSLEKELSGNNDITIVGISYILMFIYASWALKNKLGKNRFILGMSGIMIVFGSIIVSAGLLSFIGIKSTLIIAEVIPFLILAIGVDNIFLITSEYDQITENNSILDVNSRVLMAVRRIVPSIVSSALCQILCFLLALFVSMPAVRNFAIYSAVALAFNFFFQITVYVSILSLFETKFEKHLSGESIEITKPRSIAKFKKFMTKRRKIVGFFTLWTLLSLLFLPYIKLGLDQRMAVPQSSYLVDYFNDTYNYLNVGPPVYFVIKNLDFTKRANQKKICGKFTTCNEYSLSNILERERSRSTITEPASIWYDDFMMFLNPNLDECCRFKKGTTEVCPPYFPSRKCETCYPSGSWDFDMSDFPEDDEFMDFFNIWINSPSDPCPLGGKMPYSNSIVYNDTNIVSSVIRAAHSPLRCQDDYIKAYLDGDRISKEFEGLDVFAYSPFYIYFVQYGNLLSLTWRLLSTALLAIFSVTWILLGSVATAGILTGTVAMILIDIGACMVFFNIPLNAVSLVNLIICVGITVEFLFHVARAFTMVPVGVTNSRTSRSSYAISTVGGSVFKGITMTKFIGVAVLALAKSRIFQVLYFRMWFCLITIAALHALIFLPTILAFYGGKSYVDGYSELRLVDVEEE</sequence>
<keyword evidence="10" id="KW-0325">Glycoprotein</keyword>
<feature type="transmembrane region" description="Helical" evidence="11">
    <location>
        <begin position="1095"/>
        <end position="1122"/>
    </location>
</feature>
<evidence type="ECO:0000313" key="15">
    <source>
        <dbReference type="Proteomes" id="UP000243052"/>
    </source>
</evidence>